<feature type="chain" id="PRO_5013050257" description="Cohesin domain-containing protein" evidence="1">
    <location>
        <begin position="20"/>
        <end position="185"/>
    </location>
</feature>
<dbReference type="SUPFAM" id="SSF49384">
    <property type="entry name" value="Carbohydrate-binding domain"/>
    <property type="match status" value="1"/>
</dbReference>
<dbReference type="InterPro" id="IPR013424">
    <property type="entry name" value="Ice-binding_C"/>
</dbReference>
<feature type="signal peptide" evidence="1">
    <location>
        <begin position="1"/>
        <end position="19"/>
    </location>
</feature>
<dbReference type="Pfam" id="PF00963">
    <property type="entry name" value="Cohesin"/>
    <property type="match status" value="1"/>
</dbReference>
<dbReference type="NCBIfam" id="TIGR02595">
    <property type="entry name" value="PEP_CTERM"/>
    <property type="match status" value="1"/>
</dbReference>
<dbReference type="InterPro" id="IPR002102">
    <property type="entry name" value="Cohesin_dom"/>
</dbReference>
<evidence type="ECO:0000313" key="4">
    <source>
        <dbReference type="Proteomes" id="UP000196027"/>
    </source>
</evidence>
<proteinExistence type="predicted"/>
<dbReference type="AlphaFoldDB" id="A0A1Y0IAE0"/>
<keyword evidence="4" id="KW-1185">Reference proteome</keyword>
<evidence type="ECO:0000259" key="2">
    <source>
        <dbReference type="Pfam" id="PF00963"/>
    </source>
</evidence>
<dbReference type="Proteomes" id="UP000196027">
    <property type="component" value="Chromosome"/>
</dbReference>
<dbReference type="Gene3D" id="2.60.40.680">
    <property type="match status" value="1"/>
</dbReference>
<dbReference type="RefSeq" id="WP_087461358.1">
    <property type="nucleotide sequence ID" value="NZ_CP021425.1"/>
</dbReference>
<dbReference type="InterPro" id="IPR008965">
    <property type="entry name" value="CBM2/CBM3_carb-bd_dom_sf"/>
</dbReference>
<sequence>MKTVLTTTILMLLTSLVSAAPILNVTSSTDSTTVGSTFNVNLSIENATSDDVYGFLLDVNFDDALVDFVGITFGTDIGGVIPSYADHTDNGNAIFVEEFSFGTAGELDGQADSFTLATLTFEAINVGMSLFNLSNVEFSDGNGFEIVFDTIGNDSITINSNEIPVPATGLLMVVGLAAFAVRKRQ</sequence>
<dbReference type="GO" id="GO:0030246">
    <property type="term" value="F:carbohydrate binding"/>
    <property type="evidence" value="ECO:0007669"/>
    <property type="project" value="InterPro"/>
</dbReference>
<dbReference type="KEGG" id="ome:OLMES_2300"/>
<accession>A0A1Y0IAE0</accession>
<evidence type="ECO:0000313" key="3">
    <source>
        <dbReference type="EMBL" id="ARU56363.1"/>
    </source>
</evidence>
<dbReference type="GO" id="GO:0000272">
    <property type="term" value="P:polysaccharide catabolic process"/>
    <property type="evidence" value="ECO:0007669"/>
    <property type="project" value="InterPro"/>
</dbReference>
<dbReference type="EMBL" id="CP021425">
    <property type="protein sequence ID" value="ARU56363.1"/>
    <property type="molecule type" value="Genomic_DNA"/>
</dbReference>
<feature type="domain" description="Cohesin" evidence="2">
    <location>
        <begin position="27"/>
        <end position="145"/>
    </location>
</feature>
<organism evidence="3 4">
    <name type="scientific">Oleiphilus messinensis</name>
    <dbReference type="NCBI Taxonomy" id="141451"/>
    <lineage>
        <taxon>Bacteria</taxon>
        <taxon>Pseudomonadati</taxon>
        <taxon>Pseudomonadota</taxon>
        <taxon>Gammaproteobacteria</taxon>
        <taxon>Oceanospirillales</taxon>
        <taxon>Oleiphilaceae</taxon>
        <taxon>Oleiphilus</taxon>
    </lineage>
</organism>
<dbReference type="CDD" id="cd08547">
    <property type="entry name" value="Type_II_cohesin"/>
    <property type="match status" value="1"/>
</dbReference>
<evidence type="ECO:0000256" key="1">
    <source>
        <dbReference type="SAM" id="SignalP"/>
    </source>
</evidence>
<reference evidence="3 4" key="1">
    <citation type="submission" date="2017-05" db="EMBL/GenBank/DDBJ databases">
        <title>Genomic insights into alkan degradation activity of Oleiphilus messinensis.</title>
        <authorList>
            <person name="Kozyavkin S.A."/>
            <person name="Slesarev A.I."/>
            <person name="Golyshin P.N."/>
            <person name="Korzhenkov A."/>
            <person name="Golyshina O.N."/>
            <person name="Toshchakov S.V."/>
        </authorList>
    </citation>
    <scope>NUCLEOTIDE SEQUENCE [LARGE SCALE GENOMIC DNA]</scope>
    <source>
        <strain evidence="3 4">ME102</strain>
    </source>
</reference>
<keyword evidence="1" id="KW-0732">Signal</keyword>
<gene>
    <name evidence="3" type="ORF">OLMES_2300</name>
</gene>
<name>A0A1Y0IAE0_9GAMM</name>
<protein>
    <recommendedName>
        <fullName evidence="2">Cohesin domain-containing protein</fullName>
    </recommendedName>
</protein>